<feature type="signal peptide" evidence="1">
    <location>
        <begin position="1"/>
        <end position="19"/>
    </location>
</feature>
<evidence type="ECO:0000256" key="1">
    <source>
        <dbReference type="SAM" id="SignalP"/>
    </source>
</evidence>
<protein>
    <recommendedName>
        <fullName evidence="4">Chitin-binding type-2 domain-containing protein</fullName>
    </recommendedName>
</protein>
<evidence type="ECO:0000313" key="2">
    <source>
        <dbReference type="EMBL" id="KAJ8314177.1"/>
    </source>
</evidence>
<reference evidence="2 3" key="1">
    <citation type="submission" date="2022-12" db="EMBL/GenBank/DDBJ databases">
        <title>Chromosome-level genome of Tegillarca granosa.</title>
        <authorList>
            <person name="Kim J."/>
        </authorList>
    </citation>
    <scope>NUCLEOTIDE SEQUENCE [LARGE SCALE GENOMIC DNA]</scope>
    <source>
        <strain evidence="2">Teg-2019</strain>
        <tissue evidence="2">Adductor muscle</tissue>
    </source>
</reference>
<dbReference type="Proteomes" id="UP001217089">
    <property type="component" value="Unassembled WGS sequence"/>
</dbReference>
<sequence length="531" mass="56741">MAVVLRGFLVLLLTGWTFGQDPPPAVDLISTGGDATFSRRNGENIATNTGNTNQGTPDAFVGVNTNTNTAGVDPLADLNAQINTGGASNVVNSGNVNFNTDVQTNPLALDTTGDANGAVGGITLANQGGSLTSNVGESTTMVGENTVSNNRINTGTFGGNAGLSNQNGNVNAVNVGVTVGDPGRTTLVNVGGTIGNTGRTNVRNTVGGTSTRNNVKTATSGGTVKVANKEGLSASAQNRRPRLPDVTHAECIQNCLSSQYKSSHHCLFASKNDCQKFIICYKHGGKWFGYSYFCPFGKFWYNHACVGFADYQCNFDQCQLDPSLRSYRDRSLQYVDPHLNCRTYWQCQNGKSFPYCCPNGQAYREGVGCVDDTSCHDWCCPRNQIFVEGVGCREMPHTICYEKCCPADVDFGSCLADSVCLDDCVRDLNYQVTNCPLSPVPGDNKKFSINDNGQIYQMPCGHGTVYMQEKCACVPGTGDPSVGMGKLKTSSVEALSIGSCGSTDYFEGYMDEIWIFDCIPQTQQFPSANAV</sequence>
<evidence type="ECO:0008006" key="4">
    <source>
        <dbReference type="Google" id="ProtNLM"/>
    </source>
</evidence>
<organism evidence="2 3">
    <name type="scientific">Tegillarca granosa</name>
    <name type="common">Malaysian cockle</name>
    <name type="synonym">Anadara granosa</name>
    <dbReference type="NCBI Taxonomy" id="220873"/>
    <lineage>
        <taxon>Eukaryota</taxon>
        <taxon>Metazoa</taxon>
        <taxon>Spiralia</taxon>
        <taxon>Lophotrochozoa</taxon>
        <taxon>Mollusca</taxon>
        <taxon>Bivalvia</taxon>
        <taxon>Autobranchia</taxon>
        <taxon>Pteriomorphia</taxon>
        <taxon>Arcoida</taxon>
        <taxon>Arcoidea</taxon>
        <taxon>Arcidae</taxon>
        <taxon>Tegillarca</taxon>
    </lineage>
</organism>
<name>A0ABQ9FCK8_TEGGR</name>
<keyword evidence="3" id="KW-1185">Reference proteome</keyword>
<gene>
    <name evidence="2" type="ORF">KUTeg_008738</name>
</gene>
<evidence type="ECO:0000313" key="3">
    <source>
        <dbReference type="Proteomes" id="UP001217089"/>
    </source>
</evidence>
<comment type="caution">
    <text evidence="2">The sequence shown here is derived from an EMBL/GenBank/DDBJ whole genome shotgun (WGS) entry which is preliminary data.</text>
</comment>
<keyword evidence="1" id="KW-0732">Signal</keyword>
<feature type="chain" id="PRO_5047088305" description="Chitin-binding type-2 domain-containing protein" evidence="1">
    <location>
        <begin position="20"/>
        <end position="531"/>
    </location>
</feature>
<accession>A0ABQ9FCK8</accession>
<dbReference type="EMBL" id="JARBDR010000342">
    <property type="protein sequence ID" value="KAJ8314177.1"/>
    <property type="molecule type" value="Genomic_DNA"/>
</dbReference>
<proteinExistence type="predicted"/>